<organism evidence="2 3">
    <name type="scientific">Blumeria hordei</name>
    <name type="common">Barley powdery mildew</name>
    <name type="synonym">Blumeria graminis f. sp. hordei</name>
    <dbReference type="NCBI Taxonomy" id="2867405"/>
    <lineage>
        <taxon>Eukaryota</taxon>
        <taxon>Fungi</taxon>
        <taxon>Dikarya</taxon>
        <taxon>Ascomycota</taxon>
        <taxon>Pezizomycotina</taxon>
        <taxon>Leotiomycetes</taxon>
        <taxon>Erysiphales</taxon>
        <taxon>Erysiphaceae</taxon>
        <taxon>Blumeria</taxon>
    </lineage>
</organism>
<accession>A0A383UYV6</accession>
<proteinExistence type="predicted"/>
<gene>
    <name evidence="2" type="ORF">BLGHR1_15728</name>
</gene>
<sequence>MEAPKVKNKKRSLEMDTEMRDSICKLAIRSRKFNHVEPDCVVVTEDKKLVVEKTIQDDVRKDKALEVPTSEGSGVMSKSKKLSDTDHDVGGAKHRREKSRVLKKQQAREKGWNIWIKDSTNQPNEKRPHKVKADFPIKPDHEGLSAFGDGTYLVAKIPAGIREKMADVYFLTACNSIINMDAVKRIGQISLKYWYIHYRDHDSAKMDEGKMPVFSKELGLRRDTATSLHFYMTGGLSIFYVDRIGPYSDIELQRLLEMKFPGEKYWMGTKMVQKLKTGRGLICFQNPQRLFSFELGEFGEYIVSCKAVRRGRKCCLCQGEHEKGAVECPSLASSDDHVELKGRLIFRPQAIY</sequence>
<feature type="compositionally biased region" description="Basic and acidic residues" evidence="1">
    <location>
        <begin position="81"/>
        <end position="91"/>
    </location>
</feature>
<protein>
    <submittedName>
        <fullName evidence="2">Uncharacterized protein</fullName>
    </submittedName>
</protein>
<dbReference type="Proteomes" id="UP000275772">
    <property type="component" value="Unassembled WGS sequence"/>
</dbReference>
<feature type="compositionally biased region" description="Basic residues" evidence="1">
    <location>
        <begin position="92"/>
        <end position="103"/>
    </location>
</feature>
<evidence type="ECO:0000313" key="2">
    <source>
        <dbReference type="EMBL" id="SZF04929.1"/>
    </source>
</evidence>
<evidence type="ECO:0000313" key="3">
    <source>
        <dbReference type="Proteomes" id="UP000275772"/>
    </source>
</evidence>
<feature type="region of interest" description="Disordered" evidence="1">
    <location>
        <begin position="64"/>
        <end position="103"/>
    </location>
</feature>
<dbReference type="VEuPathDB" id="FungiDB:BLGHR1_15728"/>
<name>A0A383UYV6_BLUHO</name>
<dbReference type="EMBL" id="UNSH01000070">
    <property type="protein sequence ID" value="SZF04929.1"/>
    <property type="molecule type" value="Genomic_DNA"/>
</dbReference>
<reference evidence="2 3" key="1">
    <citation type="submission" date="2017-11" db="EMBL/GenBank/DDBJ databases">
        <authorList>
            <person name="Kracher B."/>
        </authorList>
    </citation>
    <scope>NUCLEOTIDE SEQUENCE [LARGE SCALE GENOMIC DNA]</scope>
    <source>
        <strain evidence="2 3">RACE1</strain>
    </source>
</reference>
<evidence type="ECO:0000256" key="1">
    <source>
        <dbReference type="SAM" id="MobiDB-lite"/>
    </source>
</evidence>
<dbReference type="AlphaFoldDB" id="A0A383UYV6"/>